<comment type="caution">
    <text evidence="2">The sequence shown here is derived from an EMBL/GenBank/DDBJ whole genome shotgun (WGS) entry which is preliminary data.</text>
</comment>
<evidence type="ECO:0000313" key="3">
    <source>
        <dbReference type="Proteomes" id="UP000887229"/>
    </source>
</evidence>
<proteinExistence type="predicted"/>
<feature type="compositionally biased region" description="Basic and acidic residues" evidence="1">
    <location>
        <begin position="101"/>
        <end position="111"/>
    </location>
</feature>
<gene>
    <name evidence="2" type="ORF">F5Z01DRAFT_249153</name>
</gene>
<evidence type="ECO:0000313" key="2">
    <source>
        <dbReference type="EMBL" id="KAG9252092.1"/>
    </source>
</evidence>
<dbReference type="RefSeq" id="XP_046116016.1">
    <property type="nucleotide sequence ID" value="XM_046258481.1"/>
</dbReference>
<organism evidence="2 3">
    <name type="scientific">Emericellopsis atlantica</name>
    <dbReference type="NCBI Taxonomy" id="2614577"/>
    <lineage>
        <taxon>Eukaryota</taxon>
        <taxon>Fungi</taxon>
        <taxon>Dikarya</taxon>
        <taxon>Ascomycota</taxon>
        <taxon>Pezizomycotina</taxon>
        <taxon>Sordariomycetes</taxon>
        <taxon>Hypocreomycetidae</taxon>
        <taxon>Hypocreales</taxon>
        <taxon>Bionectriaceae</taxon>
        <taxon>Emericellopsis</taxon>
    </lineage>
</organism>
<feature type="compositionally biased region" description="Basic and acidic residues" evidence="1">
    <location>
        <begin position="69"/>
        <end position="79"/>
    </location>
</feature>
<dbReference type="GeneID" id="70289384"/>
<sequence length="122" mass="13015">MLTADVAETAQLIRNQPSLTMEGAFNHVGNHLVSDSAAAINAGADDLSGLGPSDGLFYSKAPGGSTSRRLNDDENRLEPYDDDDKDSVSTPVDPITGLKMNGHEEEKELPEHACAWVPRPPS</sequence>
<dbReference type="Proteomes" id="UP000887229">
    <property type="component" value="Unassembled WGS sequence"/>
</dbReference>
<accession>A0A9P7ZI35</accession>
<evidence type="ECO:0000256" key="1">
    <source>
        <dbReference type="SAM" id="MobiDB-lite"/>
    </source>
</evidence>
<dbReference type="AlphaFoldDB" id="A0A9P7ZI35"/>
<dbReference type="EMBL" id="MU251264">
    <property type="protein sequence ID" value="KAG9252092.1"/>
    <property type="molecule type" value="Genomic_DNA"/>
</dbReference>
<protein>
    <submittedName>
        <fullName evidence="2">Uncharacterized protein</fullName>
    </submittedName>
</protein>
<feature type="region of interest" description="Disordered" evidence="1">
    <location>
        <begin position="51"/>
        <end position="122"/>
    </location>
</feature>
<name>A0A9P7ZI35_9HYPO</name>
<dbReference type="OrthoDB" id="6513042at2759"/>
<reference evidence="2" key="1">
    <citation type="journal article" date="2021" name="IMA Fungus">
        <title>Genomic characterization of three marine fungi, including Emericellopsis atlantica sp. nov. with signatures of a generalist lifestyle and marine biomass degradation.</title>
        <authorList>
            <person name="Hagestad O.C."/>
            <person name="Hou L."/>
            <person name="Andersen J.H."/>
            <person name="Hansen E.H."/>
            <person name="Altermark B."/>
            <person name="Li C."/>
            <person name="Kuhnert E."/>
            <person name="Cox R.J."/>
            <person name="Crous P.W."/>
            <person name="Spatafora J.W."/>
            <person name="Lail K."/>
            <person name="Amirebrahimi M."/>
            <person name="Lipzen A."/>
            <person name="Pangilinan J."/>
            <person name="Andreopoulos W."/>
            <person name="Hayes R.D."/>
            <person name="Ng V."/>
            <person name="Grigoriev I.V."/>
            <person name="Jackson S.A."/>
            <person name="Sutton T.D.S."/>
            <person name="Dobson A.D.W."/>
            <person name="Rama T."/>
        </authorList>
    </citation>
    <scope>NUCLEOTIDE SEQUENCE</scope>
    <source>
        <strain evidence="2">TS7</strain>
    </source>
</reference>
<keyword evidence="3" id="KW-1185">Reference proteome</keyword>